<dbReference type="VEuPathDB" id="GiardiaDB:QR46_0396"/>
<feature type="compositionally biased region" description="Polar residues" evidence="1">
    <location>
        <begin position="303"/>
        <end position="315"/>
    </location>
</feature>
<dbReference type="Gene3D" id="1.25.10.10">
    <property type="entry name" value="Leucine-rich Repeat Variant"/>
    <property type="match status" value="1"/>
</dbReference>
<dbReference type="VEuPathDB" id="GiardiaDB:GL50581_794"/>
<evidence type="ECO:0000313" key="2">
    <source>
        <dbReference type="EMBL" id="ESU45061.1"/>
    </source>
</evidence>
<dbReference type="InterPro" id="IPR016024">
    <property type="entry name" value="ARM-type_fold"/>
</dbReference>
<evidence type="ECO:0000256" key="1">
    <source>
        <dbReference type="SAM" id="MobiDB-lite"/>
    </source>
</evidence>
<dbReference type="OrthoDB" id="10259445at2759"/>
<proteinExistence type="predicted"/>
<dbReference type="AlphaFoldDB" id="V6U215"/>
<accession>V6U215</accession>
<evidence type="ECO:0000313" key="3">
    <source>
        <dbReference type="Proteomes" id="UP000018040"/>
    </source>
</evidence>
<dbReference type="InterPro" id="IPR011989">
    <property type="entry name" value="ARM-like"/>
</dbReference>
<protein>
    <submittedName>
        <fullName evidence="2">Uncharacterized protein</fullName>
    </submittedName>
</protein>
<feature type="region of interest" description="Disordered" evidence="1">
    <location>
        <begin position="303"/>
        <end position="322"/>
    </location>
</feature>
<reference evidence="3" key="1">
    <citation type="submission" date="2012-02" db="EMBL/GenBank/DDBJ databases">
        <title>Genome sequencing of Giardia lamblia Genotypes A2 and B isolates (DH and GS) and comparative analysis with the genomes of Genotypes A1 and E (WB and Pig).</title>
        <authorList>
            <person name="Adam R."/>
            <person name="Dahlstrom E."/>
            <person name="Martens C."/>
            <person name="Bruno D."/>
            <person name="Barbian K."/>
            <person name="Porcella S.F."/>
            <person name="Nash T."/>
        </authorList>
    </citation>
    <scope>NUCLEOTIDE SEQUENCE</scope>
    <source>
        <strain evidence="3">GS</strain>
    </source>
</reference>
<name>V6U215_GIAIN</name>
<dbReference type="SUPFAM" id="SSF48371">
    <property type="entry name" value="ARM repeat"/>
    <property type="match status" value="1"/>
</dbReference>
<sequence>VVLHVVLENPMLSRLAEVDICDRECCNAVISELWKLPRGAWGDKEYLFLSRLLLEQSCITWANSVDTSVPQVSCLVHDPICKELAYRALSLLLRHGYLKSFLGTLRTSCTPHRHAVLTLLCTFPCIQEHVVAPMIMEAWTTDRTKTLRAVILLGYNARRYATKQILELLDANTSRGRTASHGQQDLLATALIRLFAFSRICSIVEDEKGEIADNSFRIACLQALARDIQTSILSCNVCATSESPYSFHCPYNCKIVVSDTADHTYAVKDDVIILSYEELCLYLELLHEKLAAYEDAIWRGSHLSASHSPKQSPRVSSSRSRRASRLSRASSLHLGDLDTTDHATNLSTNQYREDQLDQSDAPLASSFCQLRTLHDKTCLLLLTSLKSSIRSPNEGVVSCAIAAMTKVLCSLTEPSLVASAHIYKRLQSVRAIQFIECVLDVLSHPSDSVKEVAVISLGSILVKYLQYVHGTVTMGLFYSILNLSITNSQPKVRNFCLLTIKYIYSNIQISPQDLLLKPIDVQQFVALFSSSSSSKLLAAECICLTNKEGRHFLMQAAQHDINTRNRVLCINALKCFAISVVDKHELLDLKHCLASLLVDSSTLVQASALDLYGYLYFLVTKGLSEELTQTMPELSYVDKQRLAVFVATPIITTKSFSNVIGEKLKDTRFCLNSDLFSSLLKVLQDYTDPDTTCTLLVDAILAHKKREKVMLSLLDVFSVYQPSNIRYYIILYRDVLEVQVYKIFDKRFPYQSAEITEYAVNLLRLDNELISIVATLSKRRSGSQIFADWCRKVLQLMEED</sequence>
<dbReference type="EMBL" id="AHHH01000011">
    <property type="protein sequence ID" value="ESU45061.1"/>
    <property type="molecule type" value="Genomic_DNA"/>
</dbReference>
<dbReference type="VEuPathDB" id="GiardiaDB:DHA2_150152"/>
<organism evidence="2 3">
    <name type="scientific">Giardia intestinalis</name>
    <name type="common">Giardia lamblia</name>
    <dbReference type="NCBI Taxonomy" id="5741"/>
    <lineage>
        <taxon>Eukaryota</taxon>
        <taxon>Metamonada</taxon>
        <taxon>Diplomonadida</taxon>
        <taxon>Hexamitidae</taxon>
        <taxon>Giardiinae</taxon>
        <taxon>Giardia</taxon>
    </lineage>
</organism>
<reference evidence="2 3" key="2">
    <citation type="journal article" date="2013" name="Genome Biol. Evol.">
        <title>Genome sequencing of Giardia lamblia genotypes A2 and B isolates (DH and GS) and comparative analysis with the genomes of genotypes A1 and E (WB and Pig).</title>
        <authorList>
            <person name="Adam R.D."/>
            <person name="Dahlstrom E.W."/>
            <person name="Martens C.A."/>
            <person name="Bruno D.P."/>
            <person name="Barbian K.D."/>
            <person name="Ricklefs S.M."/>
            <person name="Hernandez M.M."/>
            <person name="Narla N.P."/>
            <person name="Patel R.B."/>
            <person name="Porcella S.F."/>
            <person name="Nash T.E."/>
        </authorList>
    </citation>
    <scope>NUCLEOTIDE SEQUENCE [LARGE SCALE GENOMIC DNA]</scope>
    <source>
        <strain evidence="2 3">GS</strain>
    </source>
</reference>
<comment type="caution">
    <text evidence="2">The sequence shown here is derived from an EMBL/GenBank/DDBJ whole genome shotgun (WGS) entry which is preliminary data.</text>
</comment>
<dbReference type="VEuPathDB" id="GiardiaDB:GL50803_0087774"/>
<dbReference type="Proteomes" id="UP000018040">
    <property type="component" value="Unassembled WGS sequence"/>
</dbReference>
<gene>
    <name evidence="2" type="ORF">GSB_150785</name>
</gene>
<feature type="non-terminal residue" evidence="2">
    <location>
        <position position="1"/>
    </location>
</feature>